<protein>
    <recommendedName>
        <fullName evidence="7 15">Fructose-1,6-bisphosphate aldolase/phosphatase</fullName>
        <shortName evidence="15">FBP A/P</shortName>
        <shortName evidence="15">FBP aldolase/phosphatase</shortName>
        <ecNumber evidence="6 15">3.1.3.11</ecNumber>
        <ecNumber evidence="15">4.1.2.13</ecNumber>
    </recommendedName>
</protein>
<dbReference type="AlphaFoldDB" id="A0A1C3P1B1"/>
<evidence type="ECO:0000256" key="9">
    <source>
        <dbReference type="ARBA" id="ARBA00022723"/>
    </source>
</evidence>
<evidence type="ECO:0000256" key="10">
    <source>
        <dbReference type="ARBA" id="ARBA00022801"/>
    </source>
</evidence>
<dbReference type="GO" id="GO:0042132">
    <property type="term" value="F:fructose 1,6-bisphosphate 1-phosphatase activity"/>
    <property type="evidence" value="ECO:0007669"/>
    <property type="project" value="UniProtKB-UniRule"/>
</dbReference>
<feature type="binding site" evidence="15">
    <location>
        <position position="10"/>
    </location>
    <ligand>
        <name>Mg(2+)</name>
        <dbReference type="ChEBI" id="CHEBI:18420"/>
        <label>1</label>
    </ligand>
</feature>
<feature type="active site" description="Proton acceptor; for FBP phosphatase activity" evidence="15">
    <location>
        <position position="10"/>
    </location>
</feature>
<dbReference type="PANTHER" id="PTHR38341:SF1">
    <property type="entry name" value="FRUCTOSE-1,6-BISPHOSPHATE ALDOLASE_PHOSPHATASE"/>
    <property type="match status" value="1"/>
</dbReference>
<keyword evidence="12 15" id="KW-0456">Lyase</keyword>
<feature type="binding site" evidence="15">
    <location>
        <position position="92"/>
    </location>
    <ligand>
        <name>Mg(2+)</name>
        <dbReference type="ChEBI" id="CHEBI:18420"/>
        <label>1</label>
    </ligand>
</feature>
<accession>A0A1C3P1B1</accession>
<feature type="binding site" evidence="15">
    <location>
        <position position="50"/>
    </location>
    <ligand>
        <name>Mg(2+)</name>
        <dbReference type="ChEBI" id="CHEBI:18420"/>
        <label>1</label>
    </ligand>
</feature>
<feature type="region of interest" description="Disordered" evidence="16">
    <location>
        <begin position="362"/>
        <end position="389"/>
    </location>
</feature>
<feature type="binding site" evidence="15">
    <location>
        <position position="263"/>
    </location>
    <ligand>
        <name>dihydroxyacetone phosphate</name>
        <dbReference type="ChEBI" id="CHEBI:57642"/>
    </ligand>
</feature>
<feature type="binding site" description="in other chain" evidence="15">
    <location>
        <position position="130"/>
    </location>
    <ligand>
        <name>beta-D-fructose 1,6-bisphosphate</name>
        <dbReference type="ChEBI" id="CHEBI:32966"/>
        <note>ligand shared between dimeric partners</note>
    </ligand>
</feature>
<comment type="cofactor">
    <cofactor evidence="2 15">
        <name>Mg(2+)</name>
        <dbReference type="ChEBI" id="CHEBI:18420"/>
    </cofactor>
</comment>
<evidence type="ECO:0000256" key="2">
    <source>
        <dbReference type="ARBA" id="ARBA00001946"/>
    </source>
</evidence>
<dbReference type="PANTHER" id="PTHR38341">
    <property type="entry name" value="FRUCTOSE-1,6-BISPHOSPHATE ALDOLASE/PHOSPHATASE"/>
    <property type="match status" value="1"/>
</dbReference>
<dbReference type="GO" id="GO:0000287">
    <property type="term" value="F:magnesium ion binding"/>
    <property type="evidence" value="ECO:0007669"/>
    <property type="project" value="UniProtKB-UniRule"/>
</dbReference>
<dbReference type="GO" id="GO:0004332">
    <property type="term" value="F:fructose-bisphosphate aldolase activity"/>
    <property type="evidence" value="ECO:0007669"/>
    <property type="project" value="UniProtKB-UniRule"/>
</dbReference>
<evidence type="ECO:0000313" key="17">
    <source>
        <dbReference type="EMBL" id="SBW23591.1"/>
    </source>
</evidence>
<dbReference type="SUPFAM" id="SSF111249">
    <property type="entry name" value="Sulfolobus fructose-1,6-bisphosphatase-like"/>
    <property type="match status" value="1"/>
</dbReference>
<feature type="binding site" evidence="15">
    <location>
        <position position="130"/>
    </location>
    <ligand>
        <name>dihydroxyacetone phosphate</name>
        <dbReference type="ChEBI" id="CHEBI:57642"/>
    </ligand>
</feature>
<evidence type="ECO:0000256" key="3">
    <source>
        <dbReference type="ARBA" id="ARBA00004742"/>
    </source>
</evidence>
<evidence type="ECO:0000256" key="15">
    <source>
        <dbReference type="HAMAP-Rule" id="MF_02067"/>
    </source>
</evidence>
<evidence type="ECO:0000256" key="13">
    <source>
        <dbReference type="ARBA" id="ARBA00023270"/>
    </source>
</evidence>
<keyword evidence="11 15" id="KW-0460">Magnesium</keyword>
<dbReference type="NCBIfam" id="NF041126">
    <property type="entry name" value="FBP_aldo_phos"/>
    <property type="match status" value="1"/>
</dbReference>
<evidence type="ECO:0000256" key="1">
    <source>
        <dbReference type="ARBA" id="ARBA00001273"/>
    </source>
</evidence>
<dbReference type="EMBL" id="FLUV01001620">
    <property type="protein sequence ID" value="SBW23591.1"/>
    <property type="molecule type" value="Genomic_DNA"/>
</dbReference>
<evidence type="ECO:0000256" key="7">
    <source>
        <dbReference type="ARBA" id="ARBA00018635"/>
    </source>
</evidence>
<keyword evidence="13 15" id="KW-0704">Schiff base</keyword>
<keyword evidence="18" id="KW-1185">Reference proteome</keyword>
<keyword evidence="10 15" id="KW-0378">Hydrolase</keyword>
<gene>
    <name evidence="15" type="primary">fbp</name>
    <name evidence="17" type="ORF">FDG2_3850</name>
</gene>
<organism evidence="17 18">
    <name type="scientific">Candidatus Protofrankia californiensis</name>
    <dbReference type="NCBI Taxonomy" id="1839754"/>
    <lineage>
        <taxon>Bacteria</taxon>
        <taxon>Bacillati</taxon>
        <taxon>Actinomycetota</taxon>
        <taxon>Actinomycetes</taxon>
        <taxon>Frankiales</taxon>
        <taxon>Frankiaceae</taxon>
        <taxon>Protofrankia</taxon>
    </lineage>
</organism>
<dbReference type="InterPro" id="IPR036076">
    <property type="entry name" value="FBPase_V_sf"/>
</dbReference>
<dbReference type="GO" id="GO:0006094">
    <property type="term" value="P:gluconeogenesis"/>
    <property type="evidence" value="ECO:0007669"/>
    <property type="project" value="UniProtKB-UniRule"/>
</dbReference>
<feature type="binding site" evidence="15">
    <location>
        <position position="231"/>
    </location>
    <ligand>
        <name>Mg(2+)</name>
        <dbReference type="ChEBI" id="CHEBI:18420"/>
        <label>2</label>
    </ligand>
</feature>
<reference evidence="18" key="1">
    <citation type="submission" date="2016-02" db="EMBL/GenBank/DDBJ databases">
        <authorList>
            <person name="Wibberg D."/>
        </authorList>
    </citation>
    <scope>NUCLEOTIDE SEQUENCE [LARGE SCALE GENOMIC DNA]</scope>
</reference>
<evidence type="ECO:0000256" key="16">
    <source>
        <dbReference type="SAM" id="MobiDB-lite"/>
    </source>
</evidence>
<comment type="similarity">
    <text evidence="4 15">Belongs to the FBP aldolase/phosphatase family.</text>
</comment>
<feature type="binding site" description="in other chain" evidence="15">
    <location>
        <begin position="101"/>
        <end position="102"/>
    </location>
    <ligand>
        <name>beta-D-fructose 1,6-bisphosphate</name>
        <dbReference type="ChEBI" id="CHEBI:32966"/>
        <note>ligand shared between dimeric partners</note>
    </ligand>
</feature>
<evidence type="ECO:0000256" key="6">
    <source>
        <dbReference type="ARBA" id="ARBA00013093"/>
    </source>
</evidence>
<feature type="binding site" evidence="15">
    <location>
        <position position="17"/>
    </location>
    <ligand>
        <name>Mg(2+)</name>
        <dbReference type="ChEBI" id="CHEBI:18420"/>
        <label>1</label>
    </ligand>
</feature>
<evidence type="ECO:0000256" key="14">
    <source>
        <dbReference type="ARBA" id="ARBA00023277"/>
    </source>
</evidence>
<proteinExistence type="inferred from homology"/>
<feature type="active site" description="Proton donor/acceptor; for FBP aldolase activity" evidence="15">
    <location>
        <position position="226"/>
    </location>
</feature>
<comment type="domain">
    <text evidence="15">Consists of a single catalytic domain, but remodels its active-site architecture via a large structural change to exhibit dual activities.</text>
</comment>
<feature type="binding site" evidence="15">
    <location>
        <position position="129"/>
    </location>
    <ligand>
        <name>Mg(2+)</name>
        <dbReference type="ChEBI" id="CHEBI:18420"/>
        <label>2</label>
    </ligand>
</feature>
<evidence type="ECO:0000313" key="18">
    <source>
        <dbReference type="Proteomes" id="UP000199013"/>
    </source>
</evidence>
<evidence type="ECO:0000256" key="12">
    <source>
        <dbReference type="ARBA" id="ARBA00023239"/>
    </source>
</evidence>
<evidence type="ECO:0000256" key="11">
    <source>
        <dbReference type="ARBA" id="ARBA00022842"/>
    </source>
</evidence>
<dbReference type="InterPro" id="IPR002803">
    <property type="entry name" value="FBPase_V"/>
</dbReference>
<feature type="binding site" evidence="15">
    <location>
        <position position="231"/>
    </location>
    <ligand>
        <name>Mg(2+)</name>
        <dbReference type="ChEBI" id="CHEBI:18420"/>
        <label>3</label>
    </ligand>
</feature>
<feature type="binding site" description="in other chain" evidence="15">
    <location>
        <position position="263"/>
    </location>
    <ligand>
        <name>beta-D-fructose 1,6-bisphosphate</name>
        <dbReference type="ChEBI" id="CHEBI:32966"/>
        <note>ligand shared between dimeric partners</note>
    </ligand>
</feature>
<dbReference type="UniPathway" id="UPA00138"/>
<feature type="binding site" description="in other chain" evidence="15">
    <location>
        <position position="284"/>
    </location>
    <ligand>
        <name>beta-D-fructose 1,6-bisphosphate</name>
        <dbReference type="ChEBI" id="CHEBI:32966"/>
        <note>ligand shared between dimeric partners</note>
    </ligand>
</feature>
<feature type="binding site" description="in other chain" evidence="15">
    <location>
        <position position="88"/>
    </location>
    <ligand>
        <name>beta-D-fructose 1,6-bisphosphate</name>
        <dbReference type="ChEBI" id="CHEBI:32966"/>
        <note>ligand shared between dimeric partners</note>
    </ligand>
</feature>
<sequence>MLTLSIIKADTGGFVGHSAVHPDMIAEATRRLDRARGDLLLDGTAATCGDDLSLIMTHKHGPDAPAVHSFAWEVFQATTRIASDLGLYGAGQDLLSDAFSGNLRGMGPGYAEIEFVERPSEPVLCFLADKTEPGAWNLPLYRMFADPFTTAGLVIDEKMHAGFRFEVYDLHQDKRVLFDCPADIYDLLMYIGAPARYVVHSVVSRTLGEQATATSTQRLSLIAGKYVGKDDPVMIVRCQSGLPSIGEALEPFAMSYTVGGCMRGSHHAPLMPVPVAQAHPSRFDGPPRVVCLGFQISGGRLIGPRDMFDDPAFDRARWEANEIMDYLRRHGPFEPHRLSLDELEYTTMPALEERLAARWEALPGGSASPARRAVPDDARAQRQPAGRTP</sequence>
<feature type="binding site" evidence="15">
    <location>
        <position position="51"/>
    </location>
    <ligand>
        <name>Mg(2+)</name>
        <dbReference type="ChEBI" id="CHEBI:18420"/>
        <label>2</label>
    </ligand>
</feature>
<dbReference type="Proteomes" id="UP000199013">
    <property type="component" value="Unassembled WGS sequence"/>
</dbReference>
<evidence type="ECO:0000256" key="5">
    <source>
        <dbReference type="ARBA" id="ARBA00011820"/>
    </source>
</evidence>
<dbReference type="EC" id="4.1.2.13" evidence="15"/>
<keyword evidence="14 15" id="KW-0119">Carbohydrate metabolism</keyword>
<feature type="binding site" evidence="15">
    <location>
        <position position="50"/>
    </location>
    <ligand>
        <name>Mg(2+)</name>
        <dbReference type="ChEBI" id="CHEBI:18420"/>
        <label>2</label>
    </ligand>
</feature>
<feature type="binding site" evidence="15">
    <location>
        <position position="230"/>
    </location>
    <ligand>
        <name>Mg(2+)</name>
        <dbReference type="ChEBI" id="CHEBI:18420"/>
        <label>4</label>
    </ligand>
</feature>
<feature type="binding site" evidence="15">
    <location>
        <position position="230"/>
    </location>
    <ligand>
        <name>Mg(2+)</name>
        <dbReference type="ChEBI" id="CHEBI:18420"/>
        <label>3</label>
    </ligand>
</feature>
<evidence type="ECO:0000256" key="4">
    <source>
        <dbReference type="ARBA" id="ARBA00010693"/>
    </source>
</evidence>
<feature type="binding site" evidence="15">
    <location>
        <position position="284"/>
    </location>
    <ligand>
        <name>dihydroxyacetone phosphate</name>
        <dbReference type="ChEBI" id="CHEBI:57642"/>
    </ligand>
</feature>
<feature type="binding site" description="in other chain" evidence="15">
    <location>
        <position position="345"/>
    </location>
    <ligand>
        <name>beta-D-fructose 1,6-bisphosphate</name>
        <dbReference type="ChEBI" id="CHEBI:32966"/>
        <note>ligand shared between dimeric partners</note>
    </ligand>
</feature>
<feature type="binding site" evidence="15">
    <location>
        <begin position="239"/>
        <end position="240"/>
    </location>
    <ligand>
        <name>beta-D-fructose 1,6-bisphosphate</name>
        <dbReference type="ChEBI" id="CHEBI:32966"/>
        <note>ligand shared between dimeric partners</note>
    </ligand>
</feature>
<feature type="binding site" description="in other chain" evidence="15">
    <location>
        <position position="17"/>
    </location>
    <ligand>
        <name>beta-D-fructose 1,6-bisphosphate</name>
        <dbReference type="ChEBI" id="CHEBI:32966"/>
        <note>ligand shared between dimeric partners</note>
    </ligand>
</feature>
<dbReference type="HAMAP" id="MF_02067">
    <property type="entry name" value="FBP_aldolase_phosphatase"/>
    <property type="match status" value="1"/>
</dbReference>
<keyword evidence="9 15" id="KW-0479">Metal-binding</keyword>
<comment type="catalytic activity">
    <reaction evidence="1 15">
        <text>beta-D-fructose 1,6-bisphosphate + H2O = beta-D-fructose 6-phosphate + phosphate</text>
        <dbReference type="Rhea" id="RHEA:11064"/>
        <dbReference type="ChEBI" id="CHEBI:15377"/>
        <dbReference type="ChEBI" id="CHEBI:32966"/>
        <dbReference type="ChEBI" id="CHEBI:43474"/>
        <dbReference type="ChEBI" id="CHEBI:57634"/>
        <dbReference type="EC" id="3.1.3.11"/>
    </reaction>
</comment>
<keyword evidence="8 15" id="KW-0312">Gluconeogenesis</keyword>
<name>A0A1C3P1B1_9ACTN</name>
<comment type="pathway">
    <text evidence="3 15">Carbohydrate biosynthesis; gluconeogenesis.</text>
</comment>
<feature type="binding site" evidence="15">
    <location>
        <position position="17"/>
    </location>
    <ligand>
        <name>dihydroxyacetone phosphate</name>
        <dbReference type="ChEBI" id="CHEBI:57642"/>
    </ligand>
</feature>
<feature type="binding site" evidence="15">
    <location>
        <position position="229"/>
    </location>
    <ligand>
        <name>Mg(2+)</name>
        <dbReference type="ChEBI" id="CHEBI:18420"/>
        <label>3</label>
    </ligand>
</feature>
<comment type="function">
    <text evidence="15">Catalyzes two subsequent steps in gluconeogenesis: the aldol condensation of dihydroxyacetone phosphate (DHAP) and glyceraldehyde-3-phosphate (GA3P) to fructose-1,6-bisphosphate (FBP), and the dephosphorylation of FBP to fructose-6-phosphate (F6P).</text>
</comment>
<feature type="active site" description="Schiff-base intermediate with DHAP; for FBP aldolase activity" evidence="15">
    <location>
        <position position="229"/>
    </location>
</feature>
<evidence type="ECO:0000256" key="8">
    <source>
        <dbReference type="ARBA" id="ARBA00022432"/>
    </source>
</evidence>
<dbReference type="Pfam" id="PF01950">
    <property type="entry name" value="FBPase_3"/>
    <property type="match status" value="1"/>
</dbReference>
<comment type="catalytic activity">
    <reaction evidence="15">
        <text>beta-D-fructose 1,6-bisphosphate = D-glyceraldehyde 3-phosphate + dihydroxyacetone phosphate</text>
        <dbReference type="Rhea" id="RHEA:14729"/>
        <dbReference type="ChEBI" id="CHEBI:32966"/>
        <dbReference type="ChEBI" id="CHEBI:57642"/>
        <dbReference type="ChEBI" id="CHEBI:59776"/>
        <dbReference type="EC" id="4.1.2.13"/>
    </reaction>
</comment>
<dbReference type="EC" id="3.1.3.11" evidence="6 15"/>
<comment type="subunit">
    <text evidence="5 15">Homooctamer; dimer of tetramers.</text>
</comment>
<dbReference type="PIRSF" id="PIRSF015647">
    <property type="entry name" value="FBPtase_archl"/>
    <property type="match status" value="1"/>
</dbReference>